<reference evidence="2" key="1">
    <citation type="submission" date="2025-08" db="UniProtKB">
        <authorList>
            <consortium name="Ensembl"/>
        </authorList>
    </citation>
    <scope>IDENTIFICATION</scope>
</reference>
<feature type="region of interest" description="Disordered" evidence="1">
    <location>
        <begin position="92"/>
        <end position="158"/>
    </location>
</feature>
<dbReference type="Ensembl" id="ENSPCET00000011499.1">
    <property type="protein sequence ID" value="ENSPCEP00000011133.1"/>
    <property type="gene ID" value="ENSPCEG00000008815.1"/>
</dbReference>
<name>A0A8C8RU79_9SAUR</name>
<feature type="region of interest" description="Disordered" evidence="1">
    <location>
        <begin position="238"/>
        <end position="257"/>
    </location>
</feature>
<keyword evidence="3" id="KW-1185">Reference proteome</keyword>
<evidence type="ECO:0000313" key="3">
    <source>
        <dbReference type="Proteomes" id="UP000694393"/>
    </source>
</evidence>
<dbReference type="AlphaFoldDB" id="A0A8C8RU79"/>
<evidence type="ECO:0000313" key="2">
    <source>
        <dbReference type="Ensembl" id="ENSPCEP00000011133.1"/>
    </source>
</evidence>
<feature type="region of interest" description="Disordered" evidence="1">
    <location>
        <begin position="1"/>
        <end position="21"/>
    </location>
</feature>
<evidence type="ECO:0000256" key="1">
    <source>
        <dbReference type="SAM" id="MobiDB-lite"/>
    </source>
</evidence>
<dbReference type="Proteomes" id="UP000694393">
    <property type="component" value="Unplaced"/>
</dbReference>
<proteinExistence type="predicted"/>
<accession>A0A8C8RU79</accession>
<protein>
    <submittedName>
        <fullName evidence="2">Epsin 1</fullName>
    </submittedName>
</protein>
<reference evidence="2" key="2">
    <citation type="submission" date="2025-09" db="UniProtKB">
        <authorList>
            <consortium name="Ensembl"/>
        </authorList>
    </citation>
    <scope>IDENTIFICATION</scope>
</reference>
<feature type="region of interest" description="Disordered" evidence="1">
    <location>
        <begin position="58"/>
        <end position="79"/>
    </location>
</feature>
<organism evidence="2 3">
    <name type="scientific">Pelusios castaneus</name>
    <name type="common">West African mud turtle</name>
    <dbReference type="NCBI Taxonomy" id="367368"/>
    <lineage>
        <taxon>Eukaryota</taxon>
        <taxon>Metazoa</taxon>
        <taxon>Chordata</taxon>
        <taxon>Craniata</taxon>
        <taxon>Vertebrata</taxon>
        <taxon>Euteleostomi</taxon>
        <taxon>Archelosauria</taxon>
        <taxon>Testudinata</taxon>
        <taxon>Testudines</taxon>
        <taxon>Pleurodira</taxon>
        <taxon>Pelomedusidae</taxon>
        <taxon>Pelusios</taxon>
    </lineage>
</organism>
<sequence>MSSPRRPPQQLETLGVPPPPPIHGVPLCLPPWGHLPPTLGEEPLGAWFPLVTHGGHRPLSRLQETPGGPLKPPPAPTPGIQRRKALPHFLVGSPQGVERPLPVTRGHRAQPRPPRGNPQLTRGPLRRPFLTHGGGSPSKPSTNGTAATGAFEPDEFSDFDSLRPALPKSGSSTGELDLLAGEVPVPVSRSTGAQSPSAFDMAAVAGSLAEASKPTRKTPESFLGPNAALVDLDSLVSKPHAPPSTKTSNPFLATGTAPVPAASAPGAATGASATNPFQPAQPASLTLNQLRVSPVMALGPPGPTTGPFAPSMVSVMPLASVTPMVGIQPLGPGAPPGLSPMAMPPVMPPQAVVPTSASVQSMGNTNPFLL</sequence>